<dbReference type="SUPFAM" id="SSF52540">
    <property type="entry name" value="P-loop containing nucleoside triphosphate hydrolases"/>
    <property type="match status" value="1"/>
</dbReference>
<dbReference type="InterPro" id="IPR050716">
    <property type="entry name" value="MAGUK"/>
</dbReference>
<name>A0A183KPG3_9TREM</name>
<feature type="compositionally biased region" description="Basic residues" evidence="1">
    <location>
        <begin position="202"/>
        <end position="221"/>
    </location>
</feature>
<evidence type="ECO:0000313" key="5">
    <source>
        <dbReference type="WBParaSite" id="SCUD_0001694701-mRNA-1"/>
    </source>
</evidence>
<dbReference type="SUPFAM" id="SSF50044">
    <property type="entry name" value="SH3-domain"/>
    <property type="match status" value="1"/>
</dbReference>
<dbReference type="InterPro" id="IPR027417">
    <property type="entry name" value="P-loop_NTPase"/>
</dbReference>
<feature type="region of interest" description="Disordered" evidence="1">
    <location>
        <begin position="138"/>
        <end position="175"/>
    </location>
</feature>
<organism evidence="5">
    <name type="scientific">Schistosoma curassoni</name>
    <dbReference type="NCBI Taxonomy" id="6186"/>
    <lineage>
        <taxon>Eukaryota</taxon>
        <taxon>Metazoa</taxon>
        <taxon>Spiralia</taxon>
        <taxon>Lophotrochozoa</taxon>
        <taxon>Platyhelminthes</taxon>
        <taxon>Trematoda</taxon>
        <taxon>Digenea</taxon>
        <taxon>Strigeidida</taxon>
        <taxon>Schistosomatoidea</taxon>
        <taxon>Schistosomatidae</taxon>
        <taxon>Schistosoma</taxon>
    </lineage>
</organism>
<dbReference type="SMART" id="SM00072">
    <property type="entry name" value="GuKc"/>
    <property type="match status" value="1"/>
</dbReference>
<feature type="compositionally biased region" description="Polar residues" evidence="1">
    <location>
        <begin position="139"/>
        <end position="152"/>
    </location>
</feature>
<reference evidence="3 4" key="2">
    <citation type="submission" date="2018-11" db="EMBL/GenBank/DDBJ databases">
        <authorList>
            <consortium name="Pathogen Informatics"/>
        </authorList>
    </citation>
    <scope>NUCLEOTIDE SEQUENCE [LARGE SCALE GENOMIC DNA]</scope>
    <source>
        <strain evidence="3">Dakar</strain>
        <strain evidence="4">Dakar, Senegal</strain>
    </source>
</reference>
<dbReference type="AlphaFoldDB" id="A0A183KPG3"/>
<dbReference type="InterPro" id="IPR008144">
    <property type="entry name" value="Guanylate_kin-like_dom"/>
</dbReference>
<evidence type="ECO:0000313" key="3">
    <source>
        <dbReference type="EMBL" id="VDP62515.1"/>
    </source>
</evidence>
<feature type="region of interest" description="Disordered" evidence="1">
    <location>
        <begin position="1"/>
        <end position="51"/>
    </location>
</feature>
<dbReference type="InterPro" id="IPR036028">
    <property type="entry name" value="SH3-like_dom_sf"/>
</dbReference>
<protein>
    <submittedName>
        <fullName evidence="5">Guanylate kinase-like domain-containing protein</fullName>
    </submittedName>
</protein>
<feature type="compositionally biased region" description="Basic and acidic residues" evidence="1">
    <location>
        <begin position="1"/>
        <end position="18"/>
    </location>
</feature>
<dbReference type="Gene3D" id="3.40.50.300">
    <property type="entry name" value="P-loop containing nucleotide triphosphate hydrolases"/>
    <property type="match status" value="1"/>
</dbReference>
<dbReference type="EMBL" id="UZAK01039226">
    <property type="protein sequence ID" value="VDP62515.1"/>
    <property type="molecule type" value="Genomic_DNA"/>
</dbReference>
<feature type="region of interest" description="Disordered" evidence="1">
    <location>
        <begin position="361"/>
        <end position="390"/>
    </location>
</feature>
<dbReference type="Proteomes" id="UP000279833">
    <property type="component" value="Unassembled WGS sequence"/>
</dbReference>
<keyword evidence="4" id="KW-1185">Reference proteome</keyword>
<dbReference type="STRING" id="6186.A0A183KPG3"/>
<proteinExistence type="predicted"/>
<dbReference type="PANTHER" id="PTHR23122">
    <property type="entry name" value="MEMBRANE-ASSOCIATED GUANYLATE KINASE MAGUK"/>
    <property type="match status" value="1"/>
</dbReference>
<sequence>MSKDKLKQKNTEHIDKKGQQNRQQKQKRQLTNEAPGEQRRHEENEANELNEYPHVLLLRSQVDYDPMKENHHQAIPKKVFTLKSGDLVHVINTVDPEWWQAQRFDPETNEPTGPIGLIPSRLRLERKERTKTRHVNFMARNSRSVDTTSIKSNDPYERRRKKEKQSFKTSNSTHSLVETVNQSKDFYYSKNNTMNNNFPRSSRNKNRSQSRHRRHRDHQHHPLSYIAVTPVHLSFARPVVILGYMKDRIADELLCEFPDLFGTAIPYTTRPRRSNEVEGRDYHFVISREIMVADIAAHKYLEAGEYNGNLYGTHLDSVFEVSELGLHCLLDVGGPALKRLESAGLPPIAILVLPETIPTDKNDINDDVDDGNDNDDGRSSRSNEQTKQKKLKLKKCSSVESAAFKSLQSKLSRLLQNFTSFLTAIITTDDYETAYSRVKEIIFTNTGPIVWLNSPQPIP</sequence>
<dbReference type="Gene3D" id="2.30.30.40">
    <property type="entry name" value="SH3 Domains"/>
    <property type="match status" value="1"/>
</dbReference>
<gene>
    <name evidence="3" type="ORF">SCUD_LOCUS16944</name>
</gene>
<evidence type="ECO:0000256" key="1">
    <source>
        <dbReference type="SAM" id="MobiDB-lite"/>
    </source>
</evidence>
<evidence type="ECO:0000313" key="4">
    <source>
        <dbReference type="Proteomes" id="UP000279833"/>
    </source>
</evidence>
<feature type="domain" description="Guanylate kinase-like" evidence="2">
    <location>
        <begin position="236"/>
        <end position="443"/>
    </location>
</feature>
<dbReference type="InterPro" id="IPR008145">
    <property type="entry name" value="GK/Ca_channel_bsu"/>
</dbReference>
<accession>A0A183KPG3</accession>
<dbReference type="Pfam" id="PF00625">
    <property type="entry name" value="Guanylate_kin"/>
    <property type="match status" value="1"/>
</dbReference>
<dbReference type="WBParaSite" id="SCUD_0001694701-mRNA-1">
    <property type="protein sequence ID" value="SCUD_0001694701-mRNA-1"/>
    <property type="gene ID" value="SCUD_0001694701"/>
</dbReference>
<evidence type="ECO:0000259" key="2">
    <source>
        <dbReference type="PROSITE" id="PS50052"/>
    </source>
</evidence>
<feature type="region of interest" description="Disordered" evidence="1">
    <location>
        <begin position="188"/>
        <end position="223"/>
    </location>
</feature>
<feature type="compositionally biased region" description="Acidic residues" evidence="1">
    <location>
        <begin position="365"/>
        <end position="374"/>
    </location>
</feature>
<feature type="compositionally biased region" description="Polar residues" evidence="1">
    <location>
        <begin position="188"/>
        <end position="199"/>
    </location>
</feature>
<feature type="compositionally biased region" description="Basic and acidic residues" evidence="1">
    <location>
        <begin position="375"/>
        <end position="387"/>
    </location>
</feature>
<dbReference type="PROSITE" id="PS50052">
    <property type="entry name" value="GUANYLATE_KINASE_2"/>
    <property type="match status" value="1"/>
</dbReference>
<reference evidence="5" key="1">
    <citation type="submission" date="2016-06" db="UniProtKB">
        <authorList>
            <consortium name="WormBaseParasite"/>
        </authorList>
    </citation>
    <scope>IDENTIFICATION</scope>
</reference>
<dbReference type="InterPro" id="IPR020590">
    <property type="entry name" value="Guanylate_kinase_CS"/>
</dbReference>
<dbReference type="PROSITE" id="PS00856">
    <property type="entry name" value="GUANYLATE_KINASE_1"/>
    <property type="match status" value="1"/>
</dbReference>